<dbReference type="Pfam" id="PF04860">
    <property type="entry name" value="Phage_portal"/>
    <property type="match status" value="1"/>
</dbReference>
<dbReference type="NCBIfam" id="TIGR01537">
    <property type="entry name" value="portal_HK97"/>
    <property type="match status" value="1"/>
</dbReference>
<dbReference type="AlphaFoldDB" id="A0AAX1UP11"/>
<protein>
    <submittedName>
        <fullName evidence="1">Phage portal protein</fullName>
    </submittedName>
</protein>
<dbReference type="RefSeq" id="WP_118999696.1">
    <property type="nucleotide sequence ID" value="NZ_QWGP01000005.1"/>
</dbReference>
<dbReference type="InterPro" id="IPR006427">
    <property type="entry name" value="Portal_HK97"/>
</dbReference>
<gene>
    <name evidence="1" type="ORF">D1114_07090</name>
</gene>
<organism evidence="1 2">
    <name type="scientific">Cereibacter sphaeroides</name>
    <name type="common">Rhodobacter sphaeroides</name>
    <dbReference type="NCBI Taxonomy" id="1063"/>
    <lineage>
        <taxon>Bacteria</taxon>
        <taxon>Pseudomonadati</taxon>
        <taxon>Pseudomonadota</taxon>
        <taxon>Alphaproteobacteria</taxon>
        <taxon>Rhodobacterales</taxon>
        <taxon>Paracoccaceae</taxon>
        <taxon>Cereibacter</taxon>
    </lineage>
</organism>
<dbReference type="Proteomes" id="UP000266305">
    <property type="component" value="Unassembled WGS sequence"/>
</dbReference>
<proteinExistence type="predicted"/>
<reference evidence="1 2" key="1">
    <citation type="submission" date="2018-08" db="EMBL/GenBank/DDBJ databases">
        <title>Draft genome sequence of Rhodobacter sphaeroides FY.</title>
        <authorList>
            <person name="Rayyan A."/>
            <person name="Meyer T.E."/>
            <person name="Kyndt J.A."/>
        </authorList>
    </citation>
    <scope>NUCLEOTIDE SEQUENCE [LARGE SCALE GENOMIC DNA]</scope>
    <source>
        <strain evidence="1 2">FY</strain>
    </source>
</reference>
<comment type="caution">
    <text evidence="1">The sequence shown here is derived from an EMBL/GenBank/DDBJ whole genome shotgun (WGS) entry which is preliminary data.</text>
</comment>
<dbReference type="EMBL" id="QWGP01000005">
    <property type="protein sequence ID" value="RHZ96469.1"/>
    <property type="molecule type" value="Genomic_DNA"/>
</dbReference>
<dbReference type="InterPro" id="IPR006944">
    <property type="entry name" value="Phage/GTA_portal"/>
</dbReference>
<name>A0AAX1UP11_CERSP</name>
<evidence type="ECO:0000313" key="2">
    <source>
        <dbReference type="Proteomes" id="UP000266305"/>
    </source>
</evidence>
<evidence type="ECO:0000313" key="1">
    <source>
        <dbReference type="EMBL" id="RHZ96469.1"/>
    </source>
</evidence>
<sequence length="444" mass="48826">MKLWPFKRKLWAAPPSAGGWMTVHESYPGAWQQNVKLDRDGVLRNPYVFRCQSMIARDIAKLRVKLVRQADGIWSETTNPAFSPVLRKPNSFQTRNQFWETYFLSKLAQGNVYVLKQRDARRVVTALYVLDPSRVQPLVSDSGAVLYQLSTDNLAQLPESVTVPASEIIHDRWNCLFHPLVGISPVWANALAATQSQRIAENAAGFFANQARPGGILTAPGKITDETAKRLKEAFESGYSGQNAGRIAVVGDGLTFTPLTVTATDSQLVEQLKWTAETVATTYGIPLYKVGLGPMPTSSNVQALNVEYYSQALQGLIEDAEICLDEGLGLDGTTLGTEFDIEGLLRMDSQTQMDVLEKSKSVLTLDERRRRLDAAPVVGGNTIYLQQQDHSIEAIAARDKLLIEQASAPAPTAEPAPPVPPADETERALLMLEVKMMRAVHAGH</sequence>
<accession>A0AAX1UP11</accession>